<sequence>MALQWPFLSERISKLGDLFSLKDVKDFTGKFKAEVNLAKGEDSLSSKFLVNGEVRTGEFFGIDKIYQLITLAKEKSNTIAGIRVYYGLAHESFDNKSGESAISTSAIDGADDSSLRPRLFLVAVDETGADIEINLSSLKDVPDGNGLGNGSPQPPFGNG</sequence>
<evidence type="ECO:0000313" key="3">
    <source>
        <dbReference type="Proteomes" id="UP000293162"/>
    </source>
</evidence>
<dbReference type="RefSeq" id="WP_130019763.1">
    <property type="nucleotide sequence ID" value="NZ_SEWF01000005.1"/>
</dbReference>
<reference evidence="2 3" key="1">
    <citation type="submission" date="2019-02" db="EMBL/GenBank/DDBJ databases">
        <title>Bacterial novel species Emticicia sp. 17J42-9 isolated from soil.</title>
        <authorList>
            <person name="Jung H.-Y."/>
        </authorList>
    </citation>
    <scope>NUCLEOTIDE SEQUENCE [LARGE SCALE GENOMIC DNA]</scope>
    <source>
        <strain evidence="2 3">17J42-9</strain>
    </source>
</reference>
<feature type="region of interest" description="Disordered" evidence="1">
    <location>
        <begin position="140"/>
        <end position="159"/>
    </location>
</feature>
<proteinExistence type="predicted"/>
<dbReference type="OrthoDB" id="661524at2"/>
<dbReference type="Proteomes" id="UP000293162">
    <property type="component" value="Unassembled WGS sequence"/>
</dbReference>
<keyword evidence="3" id="KW-1185">Reference proteome</keyword>
<gene>
    <name evidence="2" type="ORF">EWM59_04580</name>
</gene>
<dbReference type="EMBL" id="SEWF01000005">
    <property type="protein sequence ID" value="RYU96807.1"/>
    <property type="molecule type" value="Genomic_DNA"/>
</dbReference>
<comment type="caution">
    <text evidence="2">The sequence shown here is derived from an EMBL/GenBank/DDBJ whole genome shotgun (WGS) entry which is preliminary data.</text>
</comment>
<evidence type="ECO:0000313" key="2">
    <source>
        <dbReference type="EMBL" id="RYU96807.1"/>
    </source>
</evidence>
<accession>A0A4Q5M4L3</accession>
<protein>
    <submittedName>
        <fullName evidence="2">Uncharacterized protein</fullName>
    </submittedName>
</protein>
<name>A0A4Q5M4L3_9BACT</name>
<evidence type="ECO:0000256" key="1">
    <source>
        <dbReference type="SAM" id="MobiDB-lite"/>
    </source>
</evidence>
<organism evidence="2 3">
    <name type="scientific">Emticicia agri</name>
    <dbReference type="NCBI Taxonomy" id="2492393"/>
    <lineage>
        <taxon>Bacteria</taxon>
        <taxon>Pseudomonadati</taxon>
        <taxon>Bacteroidota</taxon>
        <taxon>Cytophagia</taxon>
        <taxon>Cytophagales</taxon>
        <taxon>Leadbetterellaceae</taxon>
        <taxon>Emticicia</taxon>
    </lineage>
</organism>
<dbReference type="AlphaFoldDB" id="A0A4Q5M4L3"/>